<organism evidence="10 11">
    <name type="scientific">Devosia salina</name>
    <dbReference type="NCBI Taxonomy" id="2860336"/>
    <lineage>
        <taxon>Bacteria</taxon>
        <taxon>Pseudomonadati</taxon>
        <taxon>Pseudomonadota</taxon>
        <taxon>Alphaproteobacteria</taxon>
        <taxon>Hyphomicrobiales</taxon>
        <taxon>Devosiaceae</taxon>
        <taxon>Devosia</taxon>
    </lineage>
</organism>
<feature type="active site" description="Charge relay system" evidence="6">
    <location>
        <position position="157"/>
    </location>
</feature>
<evidence type="ECO:0000256" key="3">
    <source>
        <dbReference type="ARBA" id="ARBA00022729"/>
    </source>
</evidence>
<dbReference type="Gene3D" id="3.40.50.200">
    <property type="entry name" value="Peptidase S8/S53 domain"/>
    <property type="match status" value="1"/>
</dbReference>
<keyword evidence="4 6" id="KW-0378">Hydrolase</keyword>
<evidence type="ECO:0000313" key="10">
    <source>
        <dbReference type="EMBL" id="QYO77590.1"/>
    </source>
</evidence>
<accession>A0ABX8WFB8</accession>
<dbReference type="InterPro" id="IPR034061">
    <property type="entry name" value="Peptidases_S8_Autotransporter"/>
</dbReference>
<dbReference type="PANTHER" id="PTHR43399">
    <property type="entry name" value="SUBTILISIN-RELATED"/>
    <property type="match status" value="1"/>
</dbReference>
<feature type="active site" description="Charge relay system" evidence="6">
    <location>
        <position position="131"/>
    </location>
</feature>
<dbReference type="PROSITE" id="PS00136">
    <property type="entry name" value="SUBTILASE_ASP"/>
    <property type="match status" value="1"/>
</dbReference>
<sequence>MQNLNRFKAAAAIGLSLLLAACSGGGGSGSNASNGPGGGSGGGGGGGSGPVTVFTPAPSANWGTRSVTFDASLAASIAASSEFRASDASCATVGCGVSSTGTQSSPFQLHNVNWAHSAGLTGAGQLIAIVDDGFRLTHTEFAGKSITKSGTLPLESHGTFVASVAAGNKNGSGMHGVAPGASLHLTSFQPSGSTLSIPNVIAGTQAAAGLGAVVQNNSWGFNTSAQNLQNYLAANPGASTAQGMNALLGHGSSNWQSYINALDNFQNNGVIVWALSNNNSLAYGDVTATLPYFEPRLAEAWITTANGYFEVNGSGDITRAVRLSAACGLAAKFCLAGDGIVRAAWGTGDNNYASGFGTSFVAPQVSGAVALLAEAFPDMTPAEWAQRLLASADNSWFAAQGVAIAGTVDYGNGVSHAYSTEWGHGVLDIKAALSPIGSVSVLSGASVASAERHDLADSTIVAPASFGDSLTRALAPQDLAVFDSLNRAYSVSAASAVASAPIAVTPRLPGQASLDQGHEGLNLMHTGDLAGAVSGFGGTGGQASVLSIAGEGILVASIAPVGAAGELTTYGFATEHGSVPEGNLAGAGMTLALPAGDGRLRFGATLASEQGGILGLDGGTAFDFGSGSTIGAVNLGFEHPIAPSLSLFGRLEYGVAARQGSTGGLVTNLSELTFSGMEIGASFSDAITAGDRLTLSVSQPLRIESGTLELNRPVARVASGGIVNETATADLNASGRELDLSLSYQATLPNEAALSIGFKHALSAGHIAGQSGTGIMIGYRQGF</sequence>
<dbReference type="InterPro" id="IPR023827">
    <property type="entry name" value="Peptidase_S8_Asp-AS"/>
</dbReference>
<proteinExistence type="inferred from homology"/>
<feature type="compositionally biased region" description="Gly residues" evidence="7">
    <location>
        <begin position="29"/>
        <end position="49"/>
    </location>
</feature>
<evidence type="ECO:0000256" key="8">
    <source>
        <dbReference type="SAM" id="SignalP"/>
    </source>
</evidence>
<feature type="chain" id="PRO_5045777338" evidence="8">
    <location>
        <begin position="33"/>
        <end position="783"/>
    </location>
</feature>
<dbReference type="Proteomes" id="UP000825799">
    <property type="component" value="Chromosome"/>
</dbReference>
<dbReference type="PANTHER" id="PTHR43399:SF4">
    <property type="entry name" value="CELL WALL-ASSOCIATED PROTEASE"/>
    <property type="match status" value="1"/>
</dbReference>
<evidence type="ECO:0000256" key="5">
    <source>
        <dbReference type="ARBA" id="ARBA00022825"/>
    </source>
</evidence>
<dbReference type="InterPro" id="IPR051048">
    <property type="entry name" value="Peptidase_S8/S53_subtilisin"/>
</dbReference>
<evidence type="ECO:0000259" key="9">
    <source>
        <dbReference type="Pfam" id="PF00082"/>
    </source>
</evidence>
<feature type="region of interest" description="Disordered" evidence="7">
    <location>
        <begin position="29"/>
        <end position="53"/>
    </location>
</feature>
<gene>
    <name evidence="10" type="ORF">K1X15_03175</name>
</gene>
<comment type="similarity">
    <text evidence="1 6">Belongs to the peptidase S8 family.</text>
</comment>
<dbReference type="PRINTS" id="PR00723">
    <property type="entry name" value="SUBTILISIN"/>
</dbReference>
<evidence type="ECO:0000256" key="4">
    <source>
        <dbReference type="ARBA" id="ARBA00022801"/>
    </source>
</evidence>
<dbReference type="Pfam" id="PF00082">
    <property type="entry name" value="Peptidase_S8"/>
    <property type="match status" value="1"/>
</dbReference>
<feature type="domain" description="Peptidase S8/S53" evidence="9">
    <location>
        <begin position="122"/>
        <end position="397"/>
    </location>
</feature>
<reference evidence="10 11" key="1">
    <citation type="submission" date="2021-08" db="EMBL/GenBank/DDBJ databases">
        <title>Devosia salina sp. nov., isolated from the South China Sea sediment.</title>
        <authorList>
            <person name="Zhou Z."/>
        </authorList>
    </citation>
    <scope>NUCLEOTIDE SEQUENCE [LARGE SCALE GENOMIC DNA]</scope>
    <source>
        <strain evidence="10 11">SCS-3</strain>
    </source>
</reference>
<keyword evidence="5 6" id="KW-0720">Serine protease</keyword>
<dbReference type="PROSITE" id="PS00137">
    <property type="entry name" value="SUBTILASE_HIS"/>
    <property type="match status" value="1"/>
</dbReference>
<name>A0ABX8WFB8_9HYPH</name>
<dbReference type="RefSeq" id="WP_220306044.1">
    <property type="nucleotide sequence ID" value="NZ_CP080590.1"/>
</dbReference>
<dbReference type="PROSITE" id="PS51257">
    <property type="entry name" value="PROKAR_LIPOPROTEIN"/>
    <property type="match status" value="1"/>
</dbReference>
<keyword evidence="3 8" id="KW-0732">Signal</keyword>
<dbReference type="InterPro" id="IPR015500">
    <property type="entry name" value="Peptidase_S8_subtilisin-rel"/>
</dbReference>
<evidence type="ECO:0000256" key="7">
    <source>
        <dbReference type="SAM" id="MobiDB-lite"/>
    </source>
</evidence>
<dbReference type="SUPFAM" id="SSF52743">
    <property type="entry name" value="Subtilisin-like"/>
    <property type="match status" value="1"/>
</dbReference>
<evidence type="ECO:0000256" key="1">
    <source>
        <dbReference type="ARBA" id="ARBA00011073"/>
    </source>
</evidence>
<evidence type="ECO:0000256" key="2">
    <source>
        <dbReference type="ARBA" id="ARBA00022670"/>
    </source>
</evidence>
<feature type="signal peptide" evidence="8">
    <location>
        <begin position="1"/>
        <end position="32"/>
    </location>
</feature>
<dbReference type="EMBL" id="CP080590">
    <property type="protein sequence ID" value="QYO77590.1"/>
    <property type="molecule type" value="Genomic_DNA"/>
</dbReference>
<dbReference type="CDD" id="cd04848">
    <property type="entry name" value="Peptidases_S8_Autotransporter_serine_protease_like"/>
    <property type="match status" value="1"/>
</dbReference>
<protein>
    <submittedName>
        <fullName evidence="10">S8 family serine peptidase</fullName>
    </submittedName>
</protein>
<evidence type="ECO:0000256" key="6">
    <source>
        <dbReference type="PROSITE-ProRule" id="PRU01240"/>
    </source>
</evidence>
<feature type="active site" description="Charge relay system" evidence="6">
    <location>
        <position position="359"/>
    </location>
</feature>
<dbReference type="InterPro" id="IPR036852">
    <property type="entry name" value="Peptidase_S8/S53_dom_sf"/>
</dbReference>
<dbReference type="InterPro" id="IPR022398">
    <property type="entry name" value="Peptidase_S8_His-AS"/>
</dbReference>
<dbReference type="InterPro" id="IPR000209">
    <property type="entry name" value="Peptidase_S8/S53_dom"/>
</dbReference>
<evidence type="ECO:0000313" key="11">
    <source>
        <dbReference type="Proteomes" id="UP000825799"/>
    </source>
</evidence>
<keyword evidence="11" id="KW-1185">Reference proteome</keyword>
<keyword evidence="2 6" id="KW-0645">Protease</keyword>
<dbReference type="PROSITE" id="PS51892">
    <property type="entry name" value="SUBTILASE"/>
    <property type="match status" value="1"/>
</dbReference>